<reference evidence="1" key="1">
    <citation type="submission" date="2020-01" db="EMBL/GenBank/DDBJ databases">
        <authorList>
            <person name="Meier V. D."/>
            <person name="Meier V D."/>
        </authorList>
    </citation>
    <scope>NUCLEOTIDE SEQUENCE</scope>
    <source>
        <strain evidence="1">HLG_WM_MAG_02</strain>
    </source>
</reference>
<name>A0A6S6TQH2_9BACT</name>
<dbReference type="AlphaFoldDB" id="A0A6S6TQH2"/>
<protein>
    <submittedName>
        <fullName evidence="1">Uncharacterized protein</fullName>
    </submittedName>
</protein>
<dbReference type="EMBL" id="CACVAZ010000112">
    <property type="protein sequence ID" value="CAA6817266.1"/>
    <property type="molecule type" value="Genomic_DNA"/>
</dbReference>
<sequence>MQYHEIKVKVNKNTKPSSFIGSALRGAFGHALKETSCINPSYKCEGCFAKENCLYHEFYEQSNGYRPFRFNVEVEQKNYDFGLVLFFMEGRESDLTFLVSALSLMLNKYGLEKEHFKFPDSTFVVETFSPLKQIFLPKVSSTVLIKSLTPFILKQANRSLLKEINLEDILSSIYKRKAFFEEGKAYAKPSFTPSYELISSKSHYQKTFRRSDAQGKKIPVEGYSIEMLVKNLDQESYELLKYGELVAVGNDTVRGYGRFSVELGMAL</sequence>
<accession>A0A6S6TQH2</accession>
<proteinExistence type="predicted"/>
<evidence type="ECO:0000313" key="1">
    <source>
        <dbReference type="EMBL" id="CAA6817266.1"/>
    </source>
</evidence>
<organism evidence="1">
    <name type="scientific">uncultured Sulfurovum sp</name>
    <dbReference type="NCBI Taxonomy" id="269237"/>
    <lineage>
        <taxon>Bacteria</taxon>
        <taxon>Pseudomonadati</taxon>
        <taxon>Campylobacterota</taxon>
        <taxon>Epsilonproteobacteria</taxon>
        <taxon>Campylobacterales</taxon>
        <taxon>Sulfurovaceae</taxon>
        <taxon>Sulfurovum</taxon>
        <taxon>environmental samples</taxon>
    </lineage>
</organism>
<gene>
    <name evidence="1" type="ORF">HELGO_WM45468</name>
</gene>